<evidence type="ECO:0000256" key="5">
    <source>
        <dbReference type="ARBA" id="ARBA00022723"/>
    </source>
</evidence>
<evidence type="ECO:0000256" key="6">
    <source>
        <dbReference type="ARBA" id="ARBA00022771"/>
    </source>
</evidence>
<keyword evidence="4" id="KW-0808">Transferase</keyword>
<protein>
    <recommendedName>
        <fullName evidence="11">SP-RING-type domain-containing protein</fullName>
    </recommendedName>
</protein>
<dbReference type="InterPro" id="IPR026846">
    <property type="entry name" value="Nse2(Mms21)"/>
</dbReference>
<dbReference type="OMA" id="SICIQIP"/>
<reference evidence="12 13" key="1">
    <citation type="journal article" date="2011" name="Science">
        <title>The Selaginella genome identifies genetic changes associated with the evolution of vascular plants.</title>
        <authorList>
            <person name="Banks J.A."/>
            <person name="Nishiyama T."/>
            <person name="Hasebe M."/>
            <person name="Bowman J.L."/>
            <person name="Gribskov M."/>
            <person name="dePamphilis C."/>
            <person name="Albert V.A."/>
            <person name="Aono N."/>
            <person name="Aoyama T."/>
            <person name="Ambrose B.A."/>
            <person name="Ashton N.W."/>
            <person name="Axtell M.J."/>
            <person name="Barker E."/>
            <person name="Barker M.S."/>
            <person name="Bennetzen J.L."/>
            <person name="Bonawitz N.D."/>
            <person name="Chapple C."/>
            <person name="Cheng C."/>
            <person name="Correa L.G."/>
            <person name="Dacre M."/>
            <person name="DeBarry J."/>
            <person name="Dreyer I."/>
            <person name="Elias M."/>
            <person name="Engstrom E.M."/>
            <person name="Estelle M."/>
            <person name="Feng L."/>
            <person name="Finet C."/>
            <person name="Floyd S.K."/>
            <person name="Frommer W.B."/>
            <person name="Fujita T."/>
            <person name="Gramzow L."/>
            <person name="Gutensohn M."/>
            <person name="Harholt J."/>
            <person name="Hattori M."/>
            <person name="Heyl A."/>
            <person name="Hirai T."/>
            <person name="Hiwatashi Y."/>
            <person name="Ishikawa M."/>
            <person name="Iwata M."/>
            <person name="Karol K.G."/>
            <person name="Koehler B."/>
            <person name="Kolukisaoglu U."/>
            <person name="Kubo M."/>
            <person name="Kurata T."/>
            <person name="Lalonde S."/>
            <person name="Li K."/>
            <person name="Li Y."/>
            <person name="Litt A."/>
            <person name="Lyons E."/>
            <person name="Manning G."/>
            <person name="Maruyama T."/>
            <person name="Michael T.P."/>
            <person name="Mikami K."/>
            <person name="Miyazaki S."/>
            <person name="Morinaga S."/>
            <person name="Murata T."/>
            <person name="Mueller-Roeber B."/>
            <person name="Nelson D.R."/>
            <person name="Obara M."/>
            <person name="Oguri Y."/>
            <person name="Olmstead R.G."/>
            <person name="Onodera N."/>
            <person name="Petersen B.L."/>
            <person name="Pils B."/>
            <person name="Prigge M."/>
            <person name="Rensing S.A."/>
            <person name="Riano-Pachon D.M."/>
            <person name="Roberts A.W."/>
            <person name="Sato Y."/>
            <person name="Scheller H.V."/>
            <person name="Schulz B."/>
            <person name="Schulz C."/>
            <person name="Shakirov E.V."/>
            <person name="Shibagaki N."/>
            <person name="Shinohara N."/>
            <person name="Shippen D.E."/>
            <person name="Soerensen I."/>
            <person name="Sotooka R."/>
            <person name="Sugimoto N."/>
            <person name="Sugita M."/>
            <person name="Sumikawa N."/>
            <person name="Tanurdzic M."/>
            <person name="Theissen G."/>
            <person name="Ulvskov P."/>
            <person name="Wakazuki S."/>
            <person name="Weng J.K."/>
            <person name="Willats W.W."/>
            <person name="Wipf D."/>
            <person name="Wolf P.G."/>
            <person name="Yang L."/>
            <person name="Zimmer A.D."/>
            <person name="Zhu Q."/>
            <person name="Mitros T."/>
            <person name="Hellsten U."/>
            <person name="Loque D."/>
            <person name="Otillar R."/>
            <person name="Salamov A."/>
            <person name="Schmutz J."/>
            <person name="Shapiro H."/>
            <person name="Lindquist E."/>
            <person name="Lucas S."/>
            <person name="Rokhsar D."/>
            <person name="Grigoriev I.V."/>
        </authorList>
    </citation>
    <scope>NUCLEOTIDE SEQUENCE [LARGE SCALE GENOMIC DNA]</scope>
</reference>
<comment type="pathway">
    <text evidence="2">Protein modification; protein sumoylation.</text>
</comment>
<dbReference type="eggNOG" id="KOG2979">
    <property type="taxonomic scope" value="Eukaryota"/>
</dbReference>
<dbReference type="Proteomes" id="UP000001514">
    <property type="component" value="Unassembled WGS sequence"/>
</dbReference>
<dbReference type="HOGENOM" id="CLU_099247_0_0_1"/>
<dbReference type="PANTHER" id="PTHR21330">
    <property type="entry name" value="E3 SUMO-PROTEIN LIGASE NSE2"/>
    <property type="match status" value="1"/>
</dbReference>
<dbReference type="CDD" id="cd16651">
    <property type="entry name" value="SPL-RING_NSE2"/>
    <property type="match status" value="1"/>
</dbReference>
<gene>
    <name evidence="12" type="ORF">SELMODRAFT_414614</name>
</gene>
<dbReference type="UniPathway" id="UPA00886"/>
<proteinExistence type="inferred from homology"/>
<organism evidence="13">
    <name type="scientific">Selaginella moellendorffii</name>
    <name type="common">Spikemoss</name>
    <dbReference type="NCBI Taxonomy" id="88036"/>
    <lineage>
        <taxon>Eukaryota</taxon>
        <taxon>Viridiplantae</taxon>
        <taxon>Streptophyta</taxon>
        <taxon>Embryophyta</taxon>
        <taxon>Tracheophyta</taxon>
        <taxon>Lycopodiopsida</taxon>
        <taxon>Selaginellales</taxon>
        <taxon>Selaginellaceae</taxon>
        <taxon>Selaginella</taxon>
    </lineage>
</organism>
<dbReference type="GO" id="GO:0005634">
    <property type="term" value="C:nucleus"/>
    <property type="evidence" value="ECO:0000318"/>
    <property type="project" value="GO_Central"/>
</dbReference>
<evidence type="ECO:0000259" key="11">
    <source>
        <dbReference type="Pfam" id="PF11789"/>
    </source>
</evidence>
<keyword evidence="5" id="KW-0479">Metal-binding</keyword>
<dbReference type="Gramene" id="EFJ24661">
    <property type="protein sequence ID" value="EFJ24661"/>
    <property type="gene ID" value="SELMODRAFT_414614"/>
</dbReference>
<accession>D8RTD0</accession>
<keyword evidence="9" id="KW-0539">Nucleus</keyword>
<keyword evidence="7" id="KW-0833">Ubl conjugation pathway</keyword>
<sequence length="239" mass="26653">MDRAFDSVDDSTRSLVSDMQSNLVLIKLIAEDVERAARGCDEVKKLDEAVLELLTATDELERHRKAMQALKASYQFTANQPTDFSKSCEAEMQAFPATNPKDHPIYKHFEEAIWNVHNSGVPMPGQEQAEILCTTQAGILNRTCPISGKHVTELENPVRCSECRHIYDLPAARGYIGSRLQSKRCAVAGCPKNISLQNLVRDATLDMEIAELRMRGDGGETHTHTVVEELDDILDVEID</sequence>
<feature type="domain" description="SP-RING-type" evidence="11">
    <location>
        <begin position="137"/>
        <end position="190"/>
    </location>
</feature>
<comment type="similarity">
    <text evidence="3">Belongs to the NSE2 family.</text>
</comment>
<dbReference type="OrthoDB" id="26899at2759"/>
<dbReference type="InterPro" id="IPR004181">
    <property type="entry name" value="Znf_MIZ"/>
</dbReference>
<dbReference type="FunCoup" id="D8RTD0">
    <property type="interactions" value="3031"/>
</dbReference>
<dbReference type="KEGG" id="smo:SELMODRAFT_414614"/>
<dbReference type="GO" id="GO:0016925">
    <property type="term" value="P:protein sumoylation"/>
    <property type="evidence" value="ECO:0000318"/>
    <property type="project" value="GO_Central"/>
</dbReference>
<evidence type="ECO:0000313" key="12">
    <source>
        <dbReference type="EMBL" id="EFJ24661.1"/>
    </source>
</evidence>
<keyword evidence="8" id="KW-0862">Zinc</keyword>
<keyword evidence="6" id="KW-0863">Zinc-finger</keyword>
<dbReference type="STRING" id="88036.D8RTD0"/>
<evidence type="ECO:0000256" key="4">
    <source>
        <dbReference type="ARBA" id="ARBA00022679"/>
    </source>
</evidence>
<dbReference type="GO" id="GO:0061665">
    <property type="term" value="F:SUMO ligase activity"/>
    <property type="evidence" value="ECO:0000318"/>
    <property type="project" value="GO_Central"/>
</dbReference>
<comment type="subcellular location">
    <subcellularLocation>
        <location evidence="1">Nucleus</location>
    </subcellularLocation>
</comment>
<evidence type="ECO:0000256" key="8">
    <source>
        <dbReference type="ARBA" id="ARBA00022833"/>
    </source>
</evidence>
<dbReference type="Gene3D" id="3.30.40.10">
    <property type="entry name" value="Zinc/RING finger domain, C3HC4 (zinc finger)"/>
    <property type="match status" value="1"/>
</dbReference>
<evidence type="ECO:0000256" key="9">
    <source>
        <dbReference type="ARBA" id="ARBA00023242"/>
    </source>
</evidence>
<name>D8RTD0_SELML</name>
<dbReference type="InParanoid" id="D8RTD0"/>
<keyword evidence="13" id="KW-1185">Reference proteome</keyword>
<evidence type="ECO:0000256" key="2">
    <source>
        <dbReference type="ARBA" id="ARBA00004718"/>
    </source>
</evidence>
<evidence type="ECO:0000313" key="13">
    <source>
        <dbReference type="Proteomes" id="UP000001514"/>
    </source>
</evidence>
<dbReference type="Pfam" id="PF11789">
    <property type="entry name" value="zf-Nse"/>
    <property type="match status" value="1"/>
</dbReference>
<dbReference type="EMBL" id="GL377589">
    <property type="protein sequence ID" value="EFJ24661.1"/>
    <property type="molecule type" value="Genomic_DNA"/>
</dbReference>
<dbReference type="AlphaFoldDB" id="D8RTD0"/>
<dbReference type="GO" id="GO:0008270">
    <property type="term" value="F:zinc ion binding"/>
    <property type="evidence" value="ECO:0007669"/>
    <property type="project" value="UniProtKB-KW"/>
</dbReference>
<evidence type="ECO:0000256" key="10">
    <source>
        <dbReference type="SAM" id="Coils"/>
    </source>
</evidence>
<evidence type="ECO:0000256" key="1">
    <source>
        <dbReference type="ARBA" id="ARBA00004123"/>
    </source>
</evidence>
<dbReference type="PANTHER" id="PTHR21330:SF1">
    <property type="entry name" value="E3 SUMO-PROTEIN LIGASE NSE2"/>
    <property type="match status" value="1"/>
</dbReference>
<dbReference type="InterPro" id="IPR013083">
    <property type="entry name" value="Znf_RING/FYVE/PHD"/>
</dbReference>
<feature type="coiled-coil region" evidence="10">
    <location>
        <begin position="46"/>
        <end position="73"/>
    </location>
</feature>
<dbReference type="GO" id="GO:0030915">
    <property type="term" value="C:Smc5-Smc6 complex"/>
    <property type="evidence" value="ECO:0000318"/>
    <property type="project" value="GO_Central"/>
</dbReference>
<evidence type="ECO:0000256" key="3">
    <source>
        <dbReference type="ARBA" id="ARBA00008212"/>
    </source>
</evidence>
<keyword evidence="10" id="KW-0175">Coiled coil</keyword>
<dbReference type="GO" id="GO:0000724">
    <property type="term" value="P:double-strand break repair via homologous recombination"/>
    <property type="evidence" value="ECO:0000318"/>
    <property type="project" value="GO_Central"/>
</dbReference>
<evidence type="ECO:0000256" key="7">
    <source>
        <dbReference type="ARBA" id="ARBA00022786"/>
    </source>
</evidence>